<dbReference type="InterPro" id="IPR045746">
    <property type="entry name" value="ACT14924-like_Acyltransf_dom"/>
</dbReference>
<organism evidence="2 3">
    <name type="scientific">Fermentimonas caenicola</name>
    <dbReference type="NCBI Taxonomy" id="1562970"/>
    <lineage>
        <taxon>Bacteria</taxon>
        <taxon>Pseudomonadati</taxon>
        <taxon>Bacteroidota</taxon>
        <taxon>Bacteroidia</taxon>
        <taxon>Bacteroidales</taxon>
        <taxon>Dysgonomonadaceae</taxon>
        <taxon>Fermentimonas</taxon>
    </lineage>
</organism>
<protein>
    <recommendedName>
        <fullName evidence="1">Phospholipid/glycerol acyltransferase domain-containing protein</fullName>
    </recommendedName>
</protein>
<dbReference type="Proteomes" id="UP000032417">
    <property type="component" value="Chromosome 1"/>
</dbReference>
<gene>
    <name evidence="2" type="ORF">ING2E5B_2445</name>
</gene>
<sequence length="276" mass="31459">MKDALISRDDLRGLHPVFRGSYGDKLIDIGIKISALHVPNEIYNRSKHLTSHEFCKDVLDKLGVIRILQNIEVLDDFKDKPFITVSNHPYGHIDGIAVIETFASRVDNYKIMVNHILGLIDTMSENFITVDPFGNEDKNKVTFAGIRESIAHIKKKYPMGFFPAGAVSNLYFKKGKFVIEDRDWQPAVLKIIQKSGIPVIPVHISGHNSMSFYLSRMFGWKFRNLRLCHELYNKKGKKVVITLGEPIMPDVIKELNGDTVELGKFLKERTYSLGKK</sequence>
<dbReference type="EMBL" id="LN515532">
    <property type="protein sequence ID" value="CEA17170.1"/>
    <property type="molecule type" value="Genomic_DNA"/>
</dbReference>
<evidence type="ECO:0000313" key="2">
    <source>
        <dbReference type="EMBL" id="CEA17170.1"/>
    </source>
</evidence>
<proteinExistence type="predicted"/>
<keyword evidence="3" id="KW-1185">Reference proteome</keyword>
<reference evidence="2 3" key="1">
    <citation type="submission" date="2014-08" db="EMBL/GenBank/DDBJ databases">
        <authorList>
            <person name="Wibberg D."/>
        </authorList>
    </citation>
    <scope>NUCLEOTIDE SEQUENCE [LARGE SCALE GENOMIC DNA]</scope>
    <source>
        <strain evidence="3">ING2-E5B</strain>
    </source>
</reference>
<name>A0A098C2M7_9BACT</name>
<dbReference type="HOGENOM" id="CLU_067500_0_0_10"/>
<dbReference type="SMART" id="SM00563">
    <property type="entry name" value="PlsC"/>
    <property type="match status" value="1"/>
</dbReference>
<dbReference type="KEGG" id="pbt:ING2E5B_2445"/>
<dbReference type="GO" id="GO:0016746">
    <property type="term" value="F:acyltransferase activity"/>
    <property type="evidence" value="ECO:0007669"/>
    <property type="project" value="InterPro"/>
</dbReference>
<dbReference type="OrthoDB" id="1113830at2"/>
<dbReference type="InterPro" id="IPR002123">
    <property type="entry name" value="Plipid/glycerol_acylTrfase"/>
</dbReference>
<dbReference type="AlphaFoldDB" id="A0A098C2M7"/>
<evidence type="ECO:0000313" key="3">
    <source>
        <dbReference type="Proteomes" id="UP000032417"/>
    </source>
</evidence>
<dbReference type="Pfam" id="PF19576">
    <property type="entry name" value="Acyltransf_2"/>
    <property type="match status" value="1"/>
</dbReference>
<dbReference type="STRING" id="1562970.ING2E5B_2445"/>
<accession>A0A098C2M7</accession>
<evidence type="ECO:0000259" key="1">
    <source>
        <dbReference type="SMART" id="SM00563"/>
    </source>
</evidence>
<feature type="domain" description="Phospholipid/glycerol acyltransferase" evidence="1">
    <location>
        <begin position="82"/>
        <end position="207"/>
    </location>
</feature>